<accession>A0A1J1IR40</accession>
<evidence type="ECO:0000313" key="2">
    <source>
        <dbReference type="EMBL" id="CRL01558.1"/>
    </source>
</evidence>
<evidence type="ECO:0000313" key="3">
    <source>
        <dbReference type="Proteomes" id="UP000183832"/>
    </source>
</evidence>
<feature type="region of interest" description="Disordered" evidence="1">
    <location>
        <begin position="50"/>
        <end position="88"/>
    </location>
</feature>
<name>A0A1J1IR40_9DIPT</name>
<reference evidence="2 3" key="1">
    <citation type="submission" date="2015-04" db="EMBL/GenBank/DDBJ databases">
        <authorList>
            <person name="Syromyatnikov M.Y."/>
            <person name="Popov V.N."/>
        </authorList>
    </citation>
    <scope>NUCLEOTIDE SEQUENCE [LARGE SCALE GENOMIC DNA]</scope>
</reference>
<dbReference type="EMBL" id="CVRI01000055">
    <property type="protein sequence ID" value="CRL01558.1"/>
    <property type="molecule type" value="Genomic_DNA"/>
</dbReference>
<proteinExistence type="predicted"/>
<gene>
    <name evidence="2" type="ORF">CLUMA_CG014474</name>
</gene>
<evidence type="ECO:0000256" key="1">
    <source>
        <dbReference type="SAM" id="MobiDB-lite"/>
    </source>
</evidence>
<sequence length="154" mass="17346">MSPYALKTYNLSFNIKKTLLNQFSCFSSSVFLSLTDLTFHLKLVSLDKNMAKGKKNSMKKRSEETHQNGSGGKRINTSKVDNEEPIAKRLKESKWYPGKFVLLKHSQGNSQNSKESSSKSHKKNTSSSEESSNEETESKTNEDDSNNSQNIQSN</sequence>
<feature type="non-terminal residue" evidence="2">
    <location>
        <position position="154"/>
    </location>
</feature>
<dbReference type="AlphaFoldDB" id="A0A1J1IR40"/>
<feature type="region of interest" description="Disordered" evidence="1">
    <location>
        <begin position="101"/>
        <end position="154"/>
    </location>
</feature>
<organism evidence="2 3">
    <name type="scientific">Clunio marinus</name>
    <dbReference type="NCBI Taxonomy" id="568069"/>
    <lineage>
        <taxon>Eukaryota</taxon>
        <taxon>Metazoa</taxon>
        <taxon>Ecdysozoa</taxon>
        <taxon>Arthropoda</taxon>
        <taxon>Hexapoda</taxon>
        <taxon>Insecta</taxon>
        <taxon>Pterygota</taxon>
        <taxon>Neoptera</taxon>
        <taxon>Endopterygota</taxon>
        <taxon>Diptera</taxon>
        <taxon>Nematocera</taxon>
        <taxon>Chironomoidea</taxon>
        <taxon>Chironomidae</taxon>
        <taxon>Clunio</taxon>
    </lineage>
</organism>
<keyword evidence="3" id="KW-1185">Reference proteome</keyword>
<dbReference type="Proteomes" id="UP000183832">
    <property type="component" value="Unassembled WGS sequence"/>
</dbReference>
<protein>
    <submittedName>
        <fullName evidence="2">CLUMA_CG014474, isoform A</fullName>
    </submittedName>
</protein>